<evidence type="ECO:0000256" key="4">
    <source>
        <dbReference type="ARBA" id="ARBA00022989"/>
    </source>
</evidence>
<evidence type="ECO:0000259" key="7">
    <source>
        <dbReference type="Pfam" id="PF15982"/>
    </source>
</evidence>
<accession>A0A8X6FSS8</accession>
<protein>
    <submittedName>
        <fullName evidence="8">Transmembrane protein 135</fullName>
    </submittedName>
</protein>
<evidence type="ECO:0000313" key="9">
    <source>
        <dbReference type="Proteomes" id="UP000887116"/>
    </source>
</evidence>
<comment type="caution">
    <text evidence="8">The sequence shown here is derived from an EMBL/GenBank/DDBJ whole genome shotgun (WGS) entry which is preliminary data.</text>
</comment>
<evidence type="ECO:0000256" key="6">
    <source>
        <dbReference type="SAM" id="Phobius"/>
    </source>
</evidence>
<evidence type="ECO:0000256" key="2">
    <source>
        <dbReference type="ARBA" id="ARBA00008924"/>
    </source>
</evidence>
<sequence length="278" mass="31360">MAILSKLWKPTLSLNCYEVGHTWNPSCCNAALSLSVSSFIEGMKIYTALYLISQIQRRKYSPKAFSNTMKNIIISSCFLAFNGFSFMLTFCVLRRIMGKFYYLNCSFIPGFVAGLLSIFIETESRRSLLSLYTISTATEIIFRMAVVRKMVQPIPNGEIFIFSATMAVSFYIIKKHGFGKDIISSGLRFLFGKDENMQSIKDTEPSSMVDSLANTNVPVSDCLMDNAVSNIDPKLNKTQHSLCQSLCFSMKHDSCPHTSSCLLYFLQVRQLLPISKEF</sequence>
<dbReference type="InterPro" id="IPR031926">
    <property type="entry name" value="TMEM135_N"/>
</dbReference>
<evidence type="ECO:0000256" key="3">
    <source>
        <dbReference type="ARBA" id="ARBA00022692"/>
    </source>
</evidence>
<gene>
    <name evidence="8" type="primary">TMEM135</name>
    <name evidence="8" type="ORF">TNCT_172501</name>
</gene>
<reference evidence="8" key="1">
    <citation type="submission" date="2020-07" db="EMBL/GenBank/DDBJ databases">
        <title>Multicomponent nature underlies the extraordinary mechanical properties of spider dragline silk.</title>
        <authorList>
            <person name="Kono N."/>
            <person name="Nakamura H."/>
            <person name="Mori M."/>
            <person name="Yoshida Y."/>
            <person name="Ohtoshi R."/>
            <person name="Malay A.D."/>
            <person name="Moran D.A.P."/>
            <person name="Tomita M."/>
            <person name="Numata K."/>
            <person name="Arakawa K."/>
        </authorList>
    </citation>
    <scope>NUCLEOTIDE SEQUENCE</scope>
</reference>
<feature type="domain" description="Transmembrane protein 135 N-terminal" evidence="7">
    <location>
        <begin position="14"/>
        <end position="146"/>
    </location>
</feature>
<dbReference type="AlphaFoldDB" id="A0A8X6FSS8"/>
<dbReference type="PANTHER" id="PTHR12459">
    <property type="entry name" value="TRANSMEMBRANE PROTEIN 135-RELATED"/>
    <property type="match status" value="1"/>
</dbReference>
<organism evidence="8 9">
    <name type="scientific">Trichonephila clavata</name>
    <name type="common">Joro spider</name>
    <name type="synonym">Nephila clavata</name>
    <dbReference type="NCBI Taxonomy" id="2740835"/>
    <lineage>
        <taxon>Eukaryota</taxon>
        <taxon>Metazoa</taxon>
        <taxon>Ecdysozoa</taxon>
        <taxon>Arthropoda</taxon>
        <taxon>Chelicerata</taxon>
        <taxon>Arachnida</taxon>
        <taxon>Araneae</taxon>
        <taxon>Araneomorphae</taxon>
        <taxon>Entelegynae</taxon>
        <taxon>Araneoidea</taxon>
        <taxon>Nephilidae</taxon>
        <taxon>Trichonephila</taxon>
    </lineage>
</organism>
<dbReference type="OrthoDB" id="6483998at2759"/>
<evidence type="ECO:0000313" key="8">
    <source>
        <dbReference type="EMBL" id="GFQ87803.1"/>
    </source>
</evidence>
<dbReference type="GO" id="GO:0012505">
    <property type="term" value="C:endomembrane system"/>
    <property type="evidence" value="ECO:0007669"/>
    <property type="project" value="UniProtKB-SubCell"/>
</dbReference>
<dbReference type="Proteomes" id="UP000887116">
    <property type="component" value="Unassembled WGS sequence"/>
</dbReference>
<evidence type="ECO:0000256" key="1">
    <source>
        <dbReference type="ARBA" id="ARBA00004127"/>
    </source>
</evidence>
<keyword evidence="5 6" id="KW-0472">Membrane</keyword>
<evidence type="ECO:0000256" key="5">
    <source>
        <dbReference type="ARBA" id="ARBA00023136"/>
    </source>
</evidence>
<dbReference type="InterPro" id="IPR026749">
    <property type="entry name" value="Tmem135"/>
</dbReference>
<comment type="similarity">
    <text evidence="2">Belongs to the TMEM135 family.</text>
</comment>
<dbReference type="PANTHER" id="PTHR12459:SF15">
    <property type="entry name" value="TRANSMEMBRANE PROTEIN 135"/>
    <property type="match status" value="1"/>
</dbReference>
<keyword evidence="9" id="KW-1185">Reference proteome</keyword>
<keyword evidence="4 6" id="KW-1133">Transmembrane helix</keyword>
<name>A0A8X6FSS8_TRICU</name>
<dbReference type="EMBL" id="BMAO01003441">
    <property type="protein sequence ID" value="GFQ87803.1"/>
    <property type="molecule type" value="Genomic_DNA"/>
</dbReference>
<feature type="transmembrane region" description="Helical" evidence="6">
    <location>
        <begin position="154"/>
        <end position="173"/>
    </location>
</feature>
<proteinExistence type="inferred from homology"/>
<comment type="subcellular location">
    <subcellularLocation>
        <location evidence="1">Endomembrane system</location>
        <topology evidence="1">Multi-pass membrane protein</topology>
    </subcellularLocation>
</comment>
<keyword evidence="3 6" id="KW-0812">Transmembrane</keyword>
<dbReference type="Pfam" id="PF15982">
    <property type="entry name" value="TMEM135_C_rich"/>
    <property type="match status" value="1"/>
</dbReference>
<feature type="transmembrane region" description="Helical" evidence="6">
    <location>
        <begin position="100"/>
        <end position="120"/>
    </location>
</feature>
<feature type="transmembrane region" description="Helical" evidence="6">
    <location>
        <begin position="72"/>
        <end position="93"/>
    </location>
</feature>